<keyword evidence="3" id="KW-1185">Reference proteome</keyword>
<feature type="region of interest" description="Disordered" evidence="1">
    <location>
        <begin position="1"/>
        <end position="25"/>
    </location>
</feature>
<accession>A0A4S3JDC9</accession>
<organism evidence="2 3">
    <name type="scientific">Aspergillus tanneri</name>
    <dbReference type="NCBI Taxonomy" id="1220188"/>
    <lineage>
        <taxon>Eukaryota</taxon>
        <taxon>Fungi</taxon>
        <taxon>Dikarya</taxon>
        <taxon>Ascomycota</taxon>
        <taxon>Pezizomycotina</taxon>
        <taxon>Eurotiomycetes</taxon>
        <taxon>Eurotiomycetidae</taxon>
        <taxon>Eurotiales</taxon>
        <taxon>Aspergillaceae</taxon>
        <taxon>Aspergillus</taxon>
        <taxon>Aspergillus subgen. Circumdati</taxon>
    </lineage>
</organism>
<proteinExistence type="predicted"/>
<sequence length="25" mass="2624">MGSHPTSSVASKARRRTELGVTVVP</sequence>
<comment type="caution">
    <text evidence="2">The sequence shown here is derived from an EMBL/GenBank/DDBJ whole genome shotgun (WGS) entry which is preliminary data.</text>
</comment>
<evidence type="ECO:0000313" key="2">
    <source>
        <dbReference type="EMBL" id="THC93239.1"/>
    </source>
</evidence>
<dbReference type="EMBL" id="SOSA01000277">
    <property type="protein sequence ID" value="THC93239.1"/>
    <property type="molecule type" value="Genomic_DNA"/>
</dbReference>
<dbReference type="VEuPathDB" id="FungiDB:EYZ11_007293"/>
<evidence type="ECO:0000256" key="1">
    <source>
        <dbReference type="SAM" id="MobiDB-lite"/>
    </source>
</evidence>
<evidence type="ECO:0000313" key="3">
    <source>
        <dbReference type="Proteomes" id="UP000308092"/>
    </source>
</evidence>
<feature type="compositionally biased region" description="Polar residues" evidence="1">
    <location>
        <begin position="1"/>
        <end position="10"/>
    </location>
</feature>
<protein>
    <submittedName>
        <fullName evidence="2">Uncharacterized protein</fullName>
    </submittedName>
</protein>
<gene>
    <name evidence="2" type="ORF">EYZ11_007293</name>
</gene>
<name>A0A4S3JDC9_9EURO</name>
<reference evidence="2 3" key="1">
    <citation type="submission" date="2019-03" db="EMBL/GenBank/DDBJ databases">
        <title>The genome sequence of a newly discovered highly antifungal drug resistant Aspergillus species, Aspergillus tanneri NIH 1004.</title>
        <authorList>
            <person name="Mounaud S."/>
            <person name="Singh I."/>
            <person name="Joardar V."/>
            <person name="Pakala S."/>
            <person name="Pakala S."/>
            <person name="Venepally P."/>
            <person name="Hoover J."/>
            <person name="Nierman W."/>
            <person name="Chung J."/>
            <person name="Losada L."/>
        </authorList>
    </citation>
    <scope>NUCLEOTIDE SEQUENCE [LARGE SCALE GENOMIC DNA]</scope>
    <source>
        <strain evidence="2 3">NIH1004</strain>
    </source>
</reference>
<dbReference type="AlphaFoldDB" id="A0A4S3JDC9"/>
<dbReference type="Proteomes" id="UP000308092">
    <property type="component" value="Unassembled WGS sequence"/>
</dbReference>